<keyword evidence="8" id="KW-0460">Magnesium</keyword>
<evidence type="ECO:0000256" key="10">
    <source>
        <dbReference type="ARBA" id="ARBA00023158"/>
    </source>
</evidence>
<dbReference type="InterPro" id="IPR029063">
    <property type="entry name" value="SAM-dependent_MTases_sf"/>
</dbReference>
<evidence type="ECO:0000256" key="1">
    <source>
        <dbReference type="ARBA" id="ARBA00001946"/>
    </source>
</evidence>
<sequence length="614" mass="68840">MAPKELGLTFDASSDEGKELNVTFFPPLFLQRRIWILNVLRQESIIEVLDAGCGEGTLLSVLSVPSQWLEAPPQSLLYPNGRPSLDSASPINLFNSSSDPIPNLHITRIAGLDISSYDLKFAVDATAPPSAQDESLMDPWRLNKREGLRWEEMTAKIWQGGLETINEEFVGIECIVSTEVIEHLPPPILPFFAPVLLGVYRPKFLLITTPSYTFNARFTSPESHPSLRLRTGYADPTGRTDRIFRHHDHKFEWTPQEFREYCEKEAKEWGYSVEIGDIGRAQEVDEWGRDAELGGASLVAKFTRVDDERRYDRDDIEKRARSLVKTLSEEQSTSSPAETETDPAPASTTEHRLLVSHHHPAHECSQSPLSLQEIGDVVKSRMEGLRESFLRIEELWYDPEVSKACGGWIELLVRAVEEYDSTLLTLIRDAESPLSPGSEMNIQRHRDLWKVGLVGATTNPHPLWPTTEIIEEENDKSIEFLPSNWNPDVEYKSEYGDYSDDGAREVEIDYGQTAPSSSGEWEEEISYSTGEEGDVSWGEDDSGDVGANTSFAGGWGSWRDNMGSQSQWGEVKSGWGEKEEDRGKRRRSASVPALTSSSSTTGWDGDKSEDTSTS</sequence>
<feature type="region of interest" description="Disordered" evidence="13">
    <location>
        <begin position="323"/>
        <end position="350"/>
    </location>
</feature>
<organism evidence="14 15">
    <name type="scientific">Gymnopus androsaceus JB14</name>
    <dbReference type="NCBI Taxonomy" id="1447944"/>
    <lineage>
        <taxon>Eukaryota</taxon>
        <taxon>Fungi</taxon>
        <taxon>Dikarya</taxon>
        <taxon>Basidiomycota</taxon>
        <taxon>Agaricomycotina</taxon>
        <taxon>Agaricomycetes</taxon>
        <taxon>Agaricomycetidae</taxon>
        <taxon>Agaricales</taxon>
        <taxon>Marasmiineae</taxon>
        <taxon>Omphalotaceae</taxon>
        <taxon>Gymnopus</taxon>
    </lineage>
</organism>
<keyword evidence="5" id="KW-0808">Transferase</keyword>
<evidence type="ECO:0000256" key="7">
    <source>
        <dbReference type="ARBA" id="ARBA00022723"/>
    </source>
</evidence>
<dbReference type="PANTHER" id="PTHR21404">
    <property type="entry name" value="HEN1"/>
    <property type="match status" value="1"/>
</dbReference>
<dbReference type="Gene3D" id="3.40.50.150">
    <property type="entry name" value="Vaccinia Virus protein VP39"/>
    <property type="match status" value="1"/>
</dbReference>
<evidence type="ECO:0000313" key="15">
    <source>
        <dbReference type="Proteomes" id="UP000799118"/>
    </source>
</evidence>
<dbReference type="GO" id="GO:0046872">
    <property type="term" value="F:metal ion binding"/>
    <property type="evidence" value="ECO:0007669"/>
    <property type="project" value="UniProtKB-KW"/>
</dbReference>
<comment type="catalytic activity">
    <reaction evidence="12">
        <text>small RNA 3'-end nucleotide + S-adenosyl-L-methionine = small RNA 3'-end 2'-O-methylnucleotide + S-adenosyl-L-homocysteine + H(+)</text>
        <dbReference type="Rhea" id="RHEA:37887"/>
        <dbReference type="Rhea" id="RHEA-COMP:10415"/>
        <dbReference type="Rhea" id="RHEA-COMP:10416"/>
        <dbReference type="ChEBI" id="CHEBI:15378"/>
        <dbReference type="ChEBI" id="CHEBI:57856"/>
        <dbReference type="ChEBI" id="CHEBI:59789"/>
        <dbReference type="ChEBI" id="CHEBI:74896"/>
        <dbReference type="ChEBI" id="CHEBI:74898"/>
        <dbReference type="EC" id="2.1.1.386"/>
    </reaction>
</comment>
<evidence type="ECO:0000313" key="14">
    <source>
        <dbReference type="EMBL" id="KAE9390107.1"/>
    </source>
</evidence>
<dbReference type="AlphaFoldDB" id="A0A6A4GYL2"/>
<evidence type="ECO:0000256" key="3">
    <source>
        <dbReference type="ARBA" id="ARBA00021330"/>
    </source>
</evidence>
<accession>A0A6A4GYL2</accession>
<dbReference type="Proteomes" id="UP000799118">
    <property type="component" value="Unassembled WGS sequence"/>
</dbReference>
<evidence type="ECO:0000256" key="12">
    <source>
        <dbReference type="ARBA" id="ARBA00048418"/>
    </source>
</evidence>
<comment type="cofactor">
    <cofactor evidence="1">
        <name>Mg(2+)</name>
        <dbReference type="ChEBI" id="CHEBI:18420"/>
    </cofactor>
</comment>
<evidence type="ECO:0000256" key="11">
    <source>
        <dbReference type="ARBA" id="ARBA00035025"/>
    </source>
</evidence>
<name>A0A6A4GYL2_9AGAR</name>
<keyword evidence="9" id="KW-0694">RNA-binding</keyword>
<dbReference type="OrthoDB" id="2154311at2759"/>
<feature type="region of interest" description="Disordered" evidence="13">
    <location>
        <begin position="510"/>
        <end position="614"/>
    </location>
</feature>
<evidence type="ECO:0000256" key="4">
    <source>
        <dbReference type="ARBA" id="ARBA00022603"/>
    </source>
</evidence>
<feature type="compositionally biased region" description="Polar residues" evidence="13">
    <location>
        <begin position="329"/>
        <end position="338"/>
    </location>
</feature>
<dbReference type="GO" id="GO:0005737">
    <property type="term" value="C:cytoplasm"/>
    <property type="evidence" value="ECO:0007669"/>
    <property type="project" value="TreeGrafter"/>
</dbReference>
<evidence type="ECO:0000256" key="2">
    <source>
        <dbReference type="ARBA" id="ARBA00009026"/>
    </source>
</evidence>
<proteinExistence type="inferred from homology"/>
<reference evidence="14" key="1">
    <citation type="journal article" date="2019" name="Environ. Microbiol.">
        <title>Fungal ecological strategies reflected in gene transcription - a case study of two litter decomposers.</title>
        <authorList>
            <person name="Barbi F."/>
            <person name="Kohler A."/>
            <person name="Barry K."/>
            <person name="Baskaran P."/>
            <person name="Daum C."/>
            <person name="Fauchery L."/>
            <person name="Ihrmark K."/>
            <person name="Kuo A."/>
            <person name="LaButti K."/>
            <person name="Lipzen A."/>
            <person name="Morin E."/>
            <person name="Grigoriev I.V."/>
            <person name="Henrissat B."/>
            <person name="Lindahl B."/>
            <person name="Martin F."/>
        </authorList>
    </citation>
    <scope>NUCLEOTIDE SEQUENCE</scope>
    <source>
        <strain evidence="14">JB14</strain>
    </source>
</reference>
<dbReference type="EC" id="2.1.1.386" evidence="11"/>
<dbReference type="PANTHER" id="PTHR21404:SF3">
    <property type="entry name" value="SMALL RNA 2'-O-METHYLTRANSFERASE"/>
    <property type="match status" value="1"/>
</dbReference>
<feature type="compositionally biased region" description="Basic and acidic residues" evidence="13">
    <location>
        <begin position="604"/>
        <end position="614"/>
    </location>
</feature>
<evidence type="ECO:0000256" key="9">
    <source>
        <dbReference type="ARBA" id="ARBA00022884"/>
    </source>
</evidence>
<dbReference type="SUPFAM" id="SSF53335">
    <property type="entry name" value="S-adenosyl-L-methionine-dependent methyltransferases"/>
    <property type="match status" value="1"/>
</dbReference>
<gene>
    <name evidence="14" type="ORF">BT96DRAFT_926125</name>
</gene>
<dbReference type="InterPro" id="IPR026610">
    <property type="entry name" value="Hen1"/>
</dbReference>
<evidence type="ECO:0000256" key="13">
    <source>
        <dbReference type="SAM" id="MobiDB-lite"/>
    </source>
</evidence>
<dbReference type="GO" id="GO:0003723">
    <property type="term" value="F:RNA binding"/>
    <property type="evidence" value="ECO:0007669"/>
    <property type="project" value="UniProtKB-KW"/>
</dbReference>
<protein>
    <recommendedName>
        <fullName evidence="3">Small RNA 2'-O-methyltransferase</fullName>
        <ecNumber evidence="11">2.1.1.386</ecNumber>
    </recommendedName>
</protein>
<evidence type="ECO:0000256" key="5">
    <source>
        <dbReference type="ARBA" id="ARBA00022679"/>
    </source>
</evidence>
<keyword evidence="7" id="KW-0479">Metal-binding</keyword>
<keyword evidence="15" id="KW-1185">Reference proteome</keyword>
<dbReference type="EMBL" id="ML769670">
    <property type="protein sequence ID" value="KAE9390107.1"/>
    <property type="molecule type" value="Genomic_DNA"/>
</dbReference>
<keyword evidence="6" id="KW-0949">S-adenosyl-L-methionine</keyword>
<feature type="compositionally biased region" description="Acidic residues" evidence="13">
    <location>
        <begin position="520"/>
        <end position="543"/>
    </location>
</feature>
<dbReference type="GO" id="GO:0030422">
    <property type="term" value="P:siRNA processing"/>
    <property type="evidence" value="ECO:0007669"/>
    <property type="project" value="TreeGrafter"/>
</dbReference>
<evidence type="ECO:0000256" key="8">
    <source>
        <dbReference type="ARBA" id="ARBA00022842"/>
    </source>
</evidence>
<keyword evidence="4" id="KW-0489">Methyltransferase</keyword>
<dbReference type="GO" id="GO:0005634">
    <property type="term" value="C:nucleus"/>
    <property type="evidence" value="ECO:0007669"/>
    <property type="project" value="TreeGrafter"/>
</dbReference>
<comment type="similarity">
    <text evidence="2">Belongs to the methyltransferase superfamily. HEN1 family.</text>
</comment>
<dbReference type="GO" id="GO:0001510">
    <property type="term" value="P:RNA methylation"/>
    <property type="evidence" value="ECO:0007669"/>
    <property type="project" value="InterPro"/>
</dbReference>
<dbReference type="GO" id="GO:0090486">
    <property type="term" value="F:small RNA 2'-O-methyltransferase activity"/>
    <property type="evidence" value="ECO:0007669"/>
    <property type="project" value="UniProtKB-EC"/>
</dbReference>
<evidence type="ECO:0000256" key="6">
    <source>
        <dbReference type="ARBA" id="ARBA00022691"/>
    </source>
</evidence>
<keyword evidence="10" id="KW-0943">RNA-mediated gene silencing</keyword>